<keyword evidence="3" id="KW-1185">Reference proteome</keyword>
<keyword evidence="1" id="KW-0812">Transmembrane</keyword>
<feature type="transmembrane region" description="Helical" evidence="1">
    <location>
        <begin position="163"/>
        <end position="185"/>
    </location>
</feature>
<gene>
    <name evidence="2" type="ORF">SAMN04489858_103124</name>
</gene>
<feature type="transmembrane region" description="Helical" evidence="1">
    <location>
        <begin position="83"/>
        <end position="101"/>
    </location>
</feature>
<dbReference type="RefSeq" id="WP_090733064.1">
    <property type="nucleotide sequence ID" value="NZ_CP177219.1"/>
</dbReference>
<sequence length="190" mass="21053">MPQFDGVIAFLDNRSFGSIWFWLVLVGMWSTAGRNVIGIPSEVLARARHAQRAGQPESQPVLTLLDWLSLSLPRWHVAPREGAVFLGICAFVLTSLAVLGFGYDLEMAQALVLLLLPFLVLFLMRLRLARRLIPLLQDGQAGLQPVGQVGAEAVRRLVWHRRFVTLLSVLAVAIAAFWGMIHALMHPNGL</sequence>
<reference evidence="2 3" key="1">
    <citation type="submission" date="2016-10" db="EMBL/GenBank/DDBJ databases">
        <authorList>
            <person name="de Groot N.N."/>
        </authorList>
    </citation>
    <scope>NUCLEOTIDE SEQUENCE [LARGE SCALE GENOMIC DNA]</scope>
    <source>
        <strain evidence="2 3">DSM 17862</strain>
    </source>
</reference>
<evidence type="ECO:0008006" key="4">
    <source>
        <dbReference type="Google" id="ProtNLM"/>
    </source>
</evidence>
<dbReference type="Proteomes" id="UP000199180">
    <property type="component" value="Unassembled WGS sequence"/>
</dbReference>
<name>A0A1I0C0G8_9RHOB</name>
<dbReference type="EMBL" id="FOHO01000003">
    <property type="protein sequence ID" value="SET12815.1"/>
    <property type="molecule type" value="Genomic_DNA"/>
</dbReference>
<accession>A0A1I0C0G8</accession>
<evidence type="ECO:0000313" key="2">
    <source>
        <dbReference type="EMBL" id="SET12815.1"/>
    </source>
</evidence>
<keyword evidence="1" id="KW-1133">Transmembrane helix</keyword>
<dbReference type="STRING" id="364199.SAMN04489858_103124"/>
<feature type="transmembrane region" description="Helical" evidence="1">
    <location>
        <begin position="19"/>
        <end position="37"/>
    </location>
</feature>
<feature type="transmembrane region" description="Helical" evidence="1">
    <location>
        <begin position="107"/>
        <end position="126"/>
    </location>
</feature>
<evidence type="ECO:0000256" key="1">
    <source>
        <dbReference type="SAM" id="Phobius"/>
    </source>
</evidence>
<keyword evidence="1" id="KW-0472">Membrane</keyword>
<dbReference type="AlphaFoldDB" id="A0A1I0C0G8"/>
<proteinExistence type="predicted"/>
<organism evidence="2 3">
    <name type="scientific">Paracoccus homiensis</name>
    <dbReference type="NCBI Taxonomy" id="364199"/>
    <lineage>
        <taxon>Bacteria</taxon>
        <taxon>Pseudomonadati</taxon>
        <taxon>Pseudomonadota</taxon>
        <taxon>Alphaproteobacteria</taxon>
        <taxon>Rhodobacterales</taxon>
        <taxon>Paracoccaceae</taxon>
        <taxon>Paracoccus</taxon>
    </lineage>
</organism>
<evidence type="ECO:0000313" key="3">
    <source>
        <dbReference type="Proteomes" id="UP000199180"/>
    </source>
</evidence>
<dbReference type="OrthoDB" id="7847071at2"/>
<protein>
    <recommendedName>
        <fullName evidence="4">Component of SufBCD complex</fullName>
    </recommendedName>
</protein>